<comment type="caution">
    <text evidence="1">The sequence shown here is derived from an EMBL/GenBank/DDBJ whole genome shotgun (WGS) entry which is preliminary data.</text>
</comment>
<name>A0A978VG26_ZIZJJ</name>
<evidence type="ECO:0000313" key="2">
    <source>
        <dbReference type="Proteomes" id="UP000813462"/>
    </source>
</evidence>
<dbReference type="PANTHER" id="PTHR24128:SF24">
    <property type="entry name" value="ANKYRIN REPEAT PROTEIN"/>
    <property type="match status" value="1"/>
</dbReference>
<dbReference type="AlphaFoldDB" id="A0A978VG26"/>
<dbReference type="SUPFAM" id="SSF48403">
    <property type="entry name" value="Ankyrin repeat"/>
    <property type="match status" value="1"/>
</dbReference>
<sequence>MEENLKIAAQNGDVNMIYTLLREDPYLLDHIDPVPTIHTPLHIGAAFGHSIQDVTIQNEIVLHITVKNHNFDAFDFLPGDLHRAYHEGSDVQERKIINWKDDEGNSVLYIATAMHQPR</sequence>
<dbReference type="PANTHER" id="PTHR24128">
    <property type="entry name" value="HOMEOBOX PROTEIN WARIAI"/>
    <property type="match status" value="1"/>
</dbReference>
<dbReference type="EMBL" id="JAEACU010000005">
    <property type="protein sequence ID" value="KAH7529315.1"/>
    <property type="molecule type" value="Genomic_DNA"/>
</dbReference>
<dbReference type="Gene3D" id="1.25.40.20">
    <property type="entry name" value="Ankyrin repeat-containing domain"/>
    <property type="match status" value="1"/>
</dbReference>
<gene>
    <name evidence="1" type="ORF">FEM48_Zijuj05G0171400</name>
</gene>
<dbReference type="Proteomes" id="UP000813462">
    <property type="component" value="Unassembled WGS sequence"/>
</dbReference>
<reference evidence="1" key="1">
    <citation type="journal article" date="2021" name="Front. Plant Sci.">
        <title>Chromosome-Scale Genome Assembly for Chinese Sour Jujube and Insights Into Its Genome Evolution and Domestication Signature.</title>
        <authorList>
            <person name="Shen L.-Y."/>
            <person name="Luo H."/>
            <person name="Wang X.-L."/>
            <person name="Wang X.-M."/>
            <person name="Qiu X.-J."/>
            <person name="Liu H."/>
            <person name="Zhou S.-S."/>
            <person name="Jia K.-H."/>
            <person name="Nie S."/>
            <person name="Bao Y.-T."/>
            <person name="Zhang R.-G."/>
            <person name="Yun Q.-Z."/>
            <person name="Chai Y.-H."/>
            <person name="Lu J.-Y."/>
            <person name="Li Y."/>
            <person name="Zhao S.-W."/>
            <person name="Mao J.-F."/>
            <person name="Jia S.-G."/>
            <person name="Mao Y.-M."/>
        </authorList>
    </citation>
    <scope>NUCLEOTIDE SEQUENCE</scope>
    <source>
        <strain evidence="1">AT0</strain>
        <tissue evidence="1">Leaf</tissue>
    </source>
</reference>
<proteinExistence type="predicted"/>
<protein>
    <submittedName>
        <fullName evidence="1">Uncharacterized protein</fullName>
    </submittedName>
</protein>
<dbReference type="InterPro" id="IPR036770">
    <property type="entry name" value="Ankyrin_rpt-contain_sf"/>
</dbReference>
<evidence type="ECO:0000313" key="1">
    <source>
        <dbReference type="EMBL" id="KAH7529315.1"/>
    </source>
</evidence>
<accession>A0A978VG26</accession>
<organism evidence="1 2">
    <name type="scientific">Ziziphus jujuba var. spinosa</name>
    <dbReference type="NCBI Taxonomy" id="714518"/>
    <lineage>
        <taxon>Eukaryota</taxon>
        <taxon>Viridiplantae</taxon>
        <taxon>Streptophyta</taxon>
        <taxon>Embryophyta</taxon>
        <taxon>Tracheophyta</taxon>
        <taxon>Spermatophyta</taxon>
        <taxon>Magnoliopsida</taxon>
        <taxon>eudicotyledons</taxon>
        <taxon>Gunneridae</taxon>
        <taxon>Pentapetalae</taxon>
        <taxon>rosids</taxon>
        <taxon>fabids</taxon>
        <taxon>Rosales</taxon>
        <taxon>Rhamnaceae</taxon>
        <taxon>Paliureae</taxon>
        <taxon>Ziziphus</taxon>
    </lineage>
</organism>